<reference evidence="3 4" key="1">
    <citation type="submission" date="2018-07" db="EMBL/GenBank/DDBJ databases">
        <title>Marsedoiliclastica nanhaica gen. nov. sp. nov., a novel marine hydrocarbonoclastic bacterium isolated from an in-situ enriched hydrocarbon-degrading consortium in deep-sea sediment.</title>
        <authorList>
            <person name="Dong C."/>
            <person name="Ma T."/>
            <person name="Liu R."/>
            <person name="Shao Z."/>
        </authorList>
    </citation>
    <scope>NUCLEOTIDE SEQUENCE [LARGE SCALE GENOMIC DNA]</scope>
    <source>
        <strain evidence="4">soil36-7</strain>
    </source>
</reference>
<protein>
    <recommendedName>
        <fullName evidence="5">PEP-CTERM sorting domain-containing protein</fullName>
    </recommendedName>
</protein>
<evidence type="ECO:0008006" key="5">
    <source>
        <dbReference type="Google" id="ProtNLM"/>
    </source>
</evidence>
<evidence type="ECO:0000313" key="4">
    <source>
        <dbReference type="Proteomes" id="UP000298049"/>
    </source>
</evidence>
<name>A0A4P7XLZ2_9ALTE</name>
<keyword evidence="4" id="KW-1185">Reference proteome</keyword>
<dbReference type="RefSeq" id="WP_136549713.1">
    <property type="nucleotide sequence ID" value="NZ_CP031093.1"/>
</dbReference>
<dbReference type="Proteomes" id="UP000298049">
    <property type="component" value="Chromosome"/>
</dbReference>
<feature type="chain" id="PRO_5020496632" description="PEP-CTERM sorting domain-containing protein" evidence="2">
    <location>
        <begin position="23"/>
        <end position="329"/>
    </location>
</feature>
<evidence type="ECO:0000256" key="1">
    <source>
        <dbReference type="SAM" id="MobiDB-lite"/>
    </source>
</evidence>
<gene>
    <name evidence="3" type="ORF">soil367_14290</name>
</gene>
<accession>A0A4P7XLZ2</accession>
<keyword evidence="2" id="KW-0732">Signal</keyword>
<evidence type="ECO:0000313" key="3">
    <source>
        <dbReference type="EMBL" id="QCF27007.1"/>
    </source>
</evidence>
<evidence type="ECO:0000256" key="2">
    <source>
        <dbReference type="SAM" id="SignalP"/>
    </source>
</evidence>
<dbReference type="OrthoDB" id="6198719at2"/>
<dbReference type="AlphaFoldDB" id="A0A4P7XLZ2"/>
<feature type="region of interest" description="Disordered" evidence="1">
    <location>
        <begin position="270"/>
        <end position="292"/>
    </location>
</feature>
<dbReference type="KEGG" id="hmi:soil367_14290"/>
<proteinExistence type="predicted"/>
<dbReference type="EMBL" id="CP031093">
    <property type="protein sequence ID" value="QCF27007.1"/>
    <property type="molecule type" value="Genomic_DNA"/>
</dbReference>
<sequence>MTIRTKAAIAAGCCLLSIPVLALEKMSDEQLSTVQAKGAYNFAFENIEFRGTEIPGVAEAGSINSIGTDGSSLGLKQFQFSAGSIGTLTSPLTTESVVANGSVNGNSMADRSYLRIGLPEAAGWNNVDIAFDAVYGNPTELDPENPNIAVGGTPSSNGRFGLVSIDDISVTGHLDVSSIPTGFKISSVHGEDGGLLSREGLLLNVAIDELKMNQVLFEPGTANGVFDGDRDLVINNFVLENLSMNSATIETTSSGWRFAYSDPQPFKGSLGETLTPGVSGHPDTASPNYNPDFPKANLSFESQMTHSQVSESRLQGVTLDHLVFNVRND</sequence>
<organism evidence="3 4">
    <name type="scientific">Hydrocarboniclastica marina</name>
    <dbReference type="NCBI Taxonomy" id="2259620"/>
    <lineage>
        <taxon>Bacteria</taxon>
        <taxon>Pseudomonadati</taxon>
        <taxon>Pseudomonadota</taxon>
        <taxon>Gammaproteobacteria</taxon>
        <taxon>Alteromonadales</taxon>
        <taxon>Alteromonadaceae</taxon>
        <taxon>Hydrocarboniclastica</taxon>
    </lineage>
</organism>
<feature type="signal peptide" evidence="2">
    <location>
        <begin position="1"/>
        <end position="22"/>
    </location>
</feature>